<organism evidence="1 2">
    <name type="scientific">Crenichthys baileyi</name>
    <name type="common">White River springfish</name>
    <dbReference type="NCBI Taxonomy" id="28760"/>
    <lineage>
        <taxon>Eukaryota</taxon>
        <taxon>Metazoa</taxon>
        <taxon>Chordata</taxon>
        <taxon>Craniata</taxon>
        <taxon>Vertebrata</taxon>
        <taxon>Euteleostomi</taxon>
        <taxon>Actinopterygii</taxon>
        <taxon>Neopterygii</taxon>
        <taxon>Teleostei</taxon>
        <taxon>Neoteleostei</taxon>
        <taxon>Acanthomorphata</taxon>
        <taxon>Ovalentaria</taxon>
        <taxon>Atherinomorphae</taxon>
        <taxon>Cyprinodontiformes</taxon>
        <taxon>Goodeidae</taxon>
        <taxon>Crenichthys</taxon>
    </lineage>
</organism>
<sequence length="75" mass="7975">MAVVTGQIPPTGKETVFALPGAKLSNPNPLRCGVEPGDQRADSDGGRFVHNKNQDKKALKLSVSAKEKWADLEGC</sequence>
<comment type="caution">
    <text evidence="1">The sequence shown here is derived from an EMBL/GenBank/DDBJ whole genome shotgun (WGS) entry which is preliminary data.</text>
</comment>
<reference evidence="1 2" key="1">
    <citation type="submission" date="2021-06" db="EMBL/GenBank/DDBJ databases">
        <authorList>
            <person name="Palmer J.M."/>
        </authorList>
    </citation>
    <scope>NUCLEOTIDE SEQUENCE [LARGE SCALE GENOMIC DNA]</scope>
    <source>
        <strain evidence="1 2">MEX-2019</strain>
        <tissue evidence="1">Muscle</tissue>
    </source>
</reference>
<dbReference type="AlphaFoldDB" id="A0AAV9RBQ9"/>
<evidence type="ECO:0000313" key="2">
    <source>
        <dbReference type="Proteomes" id="UP001311232"/>
    </source>
</evidence>
<dbReference type="EMBL" id="JAHHUM010002145">
    <property type="protein sequence ID" value="KAK5605870.1"/>
    <property type="molecule type" value="Genomic_DNA"/>
</dbReference>
<gene>
    <name evidence="1" type="ORF">CRENBAI_004665</name>
</gene>
<evidence type="ECO:0000313" key="1">
    <source>
        <dbReference type="EMBL" id="KAK5605870.1"/>
    </source>
</evidence>
<proteinExistence type="predicted"/>
<protein>
    <submittedName>
        <fullName evidence="1">Uncharacterized protein</fullName>
    </submittedName>
</protein>
<keyword evidence="2" id="KW-1185">Reference proteome</keyword>
<dbReference type="Proteomes" id="UP001311232">
    <property type="component" value="Unassembled WGS sequence"/>
</dbReference>
<name>A0AAV9RBQ9_9TELE</name>
<accession>A0AAV9RBQ9</accession>